<protein>
    <submittedName>
        <fullName evidence="3">DMT family transporter</fullName>
    </submittedName>
</protein>
<dbReference type="Proteomes" id="UP000460715">
    <property type="component" value="Unassembled WGS sequence"/>
</dbReference>
<dbReference type="AlphaFoldDB" id="A0A845BBG9"/>
<keyword evidence="1" id="KW-1133">Transmembrane helix</keyword>
<feature type="domain" description="EamA" evidence="2">
    <location>
        <begin position="6"/>
        <end position="137"/>
    </location>
</feature>
<dbReference type="PANTHER" id="PTHR22911">
    <property type="entry name" value="ACYL-MALONYL CONDENSING ENZYME-RELATED"/>
    <property type="match status" value="1"/>
</dbReference>
<dbReference type="OrthoDB" id="9812899at2"/>
<dbReference type="InterPro" id="IPR000620">
    <property type="entry name" value="EamA_dom"/>
</dbReference>
<dbReference type="Gene3D" id="1.10.3730.20">
    <property type="match status" value="2"/>
</dbReference>
<name>A0A845BBG9_9PROT</name>
<proteinExistence type="predicted"/>
<dbReference type="PANTHER" id="PTHR22911:SF103">
    <property type="entry name" value="BLR2811 PROTEIN"/>
    <property type="match status" value="1"/>
</dbReference>
<dbReference type="Pfam" id="PF00892">
    <property type="entry name" value="EamA"/>
    <property type="match status" value="2"/>
</dbReference>
<dbReference type="EMBL" id="SNVJ01000006">
    <property type="protein sequence ID" value="MXP63434.1"/>
    <property type="molecule type" value="Genomic_DNA"/>
</dbReference>
<keyword evidence="1" id="KW-0812">Transmembrane</keyword>
<feature type="transmembrane region" description="Helical" evidence="1">
    <location>
        <begin position="39"/>
        <end position="60"/>
    </location>
</feature>
<evidence type="ECO:0000259" key="2">
    <source>
        <dbReference type="Pfam" id="PF00892"/>
    </source>
</evidence>
<gene>
    <name evidence="3" type="ORF">E0493_08740</name>
</gene>
<evidence type="ECO:0000313" key="3">
    <source>
        <dbReference type="EMBL" id="MXP63434.1"/>
    </source>
</evidence>
<feature type="transmembrane region" description="Helical" evidence="1">
    <location>
        <begin position="124"/>
        <end position="142"/>
    </location>
</feature>
<evidence type="ECO:0000256" key="1">
    <source>
        <dbReference type="SAM" id="Phobius"/>
    </source>
</evidence>
<feature type="transmembrane region" description="Helical" evidence="1">
    <location>
        <begin position="265"/>
        <end position="282"/>
    </location>
</feature>
<feature type="transmembrane region" description="Helical" evidence="1">
    <location>
        <begin position="208"/>
        <end position="231"/>
    </location>
</feature>
<sequence>MPAILIGVALQLAAVAFFVAMDTTTKLMAAEYAIGQLIFARFLGHVLLVALLLRVFTGSLPWRSRAPGLQALRSLCLASANYLFSHALAHVPLADATAVNFASPLFTVAMAAVWLQEKVSPRRWLGVAVGLVGVGVALRPPFLTGGPVPHWAIVLPLGTAFLYGVYQILTRKLAAVDDPRTTILHTGLAASAVTALAQPFVWQTPAGWGWGGLLALGALGAVGHGLLVLAFARAPASLLAPMSYTQLIWAVLASMLVFGDQPDRFTLLGAAIIAVGGLLVAWPSRQAARRAA</sequence>
<reference evidence="3 4" key="1">
    <citation type="submission" date="2019-03" db="EMBL/GenBank/DDBJ databases">
        <title>Roseomonas sp. a novel Roseomonas species isolated from Sea whip Gorgonian.</title>
        <authorList>
            <person name="Li F."/>
            <person name="Pan X."/>
            <person name="Huang S."/>
            <person name="Li Z."/>
            <person name="Meng B."/>
        </authorList>
    </citation>
    <scope>NUCLEOTIDE SEQUENCE [LARGE SCALE GENOMIC DNA]</scope>
    <source>
        <strain evidence="3 4">M0104</strain>
    </source>
</reference>
<dbReference type="GO" id="GO:0016020">
    <property type="term" value="C:membrane"/>
    <property type="evidence" value="ECO:0007669"/>
    <property type="project" value="InterPro"/>
</dbReference>
<accession>A0A845BBG9</accession>
<comment type="caution">
    <text evidence="3">The sequence shown here is derived from an EMBL/GenBank/DDBJ whole genome shotgun (WGS) entry which is preliminary data.</text>
</comment>
<keyword evidence="1" id="KW-0472">Membrane</keyword>
<dbReference type="SUPFAM" id="SSF103481">
    <property type="entry name" value="Multidrug resistance efflux transporter EmrE"/>
    <property type="match status" value="2"/>
</dbReference>
<feature type="transmembrane region" description="Helical" evidence="1">
    <location>
        <begin position="97"/>
        <end position="115"/>
    </location>
</feature>
<dbReference type="InterPro" id="IPR037185">
    <property type="entry name" value="EmrE-like"/>
</dbReference>
<feature type="transmembrane region" description="Helical" evidence="1">
    <location>
        <begin position="181"/>
        <end position="202"/>
    </location>
</feature>
<feature type="domain" description="EamA" evidence="2">
    <location>
        <begin position="151"/>
        <end position="280"/>
    </location>
</feature>
<evidence type="ECO:0000313" key="4">
    <source>
        <dbReference type="Proteomes" id="UP000460715"/>
    </source>
</evidence>
<feature type="transmembrane region" description="Helical" evidence="1">
    <location>
        <begin position="148"/>
        <end position="169"/>
    </location>
</feature>
<keyword evidence="4" id="KW-1185">Reference proteome</keyword>
<feature type="transmembrane region" description="Helical" evidence="1">
    <location>
        <begin position="238"/>
        <end position="259"/>
    </location>
</feature>
<dbReference type="RefSeq" id="WP_160936565.1">
    <property type="nucleotide sequence ID" value="NZ_SNVJ01000006.1"/>
</dbReference>
<organism evidence="3 4">
    <name type="scientific">Teichococcus coralli</name>
    <dbReference type="NCBI Taxonomy" id="2545983"/>
    <lineage>
        <taxon>Bacteria</taxon>
        <taxon>Pseudomonadati</taxon>
        <taxon>Pseudomonadota</taxon>
        <taxon>Alphaproteobacteria</taxon>
        <taxon>Acetobacterales</taxon>
        <taxon>Roseomonadaceae</taxon>
        <taxon>Roseomonas</taxon>
    </lineage>
</organism>